<dbReference type="InterPro" id="IPR052158">
    <property type="entry name" value="INH-QAR"/>
</dbReference>
<dbReference type="PANTHER" id="PTHR43130:SF3">
    <property type="entry name" value="HTH-TYPE TRANSCRIPTIONAL REGULATOR RV1931C"/>
    <property type="match status" value="1"/>
</dbReference>
<dbReference type="CDD" id="cd03137">
    <property type="entry name" value="GATase1_AraC_1"/>
    <property type="match status" value="1"/>
</dbReference>
<protein>
    <submittedName>
        <fullName evidence="5">GlxA family transcriptional regulator</fullName>
    </submittedName>
</protein>
<dbReference type="InterPro" id="IPR018060">
    <property type="entry name" value="HTH_AraC"/>
</dbReference>
<keyword evidence="1" id="KW-0805">Transcription regulation</keyword>
<organism evidence="5 6">
    <name type="scientific">Devosia albogilva</name>
    <dbReference type="NCBI Taxonomy" id="429726"/>
    <lineage>
        <taxon>Bacteria</taxon>
        <taxon>Pseudomonadati</taxon>
        <taxon>Pseudomonadota</taxon>
        <taxon>Alphaproteobacteria</taxon>
        <taxon>Hyphomicrobiales</taxon>
        <taxon>Devosiaceae</taxon>
        <taxon>Devosia</taxon>
    </lineage>
</organism>
<dbReference type="SUPFAM" id="SSF52317">
    <property type="entry name" value="Class I glutamine amidotransferase-like"/>
    <property type="match status" value="1"/>
</dbReference>
<accession>A0ABW5QIF1</accession>
<dbReference type="InterPro" id="IPR009057">
    <property type="entry name" value="Homeodomain-like_sf"/>
</dbReference>
<dbReference type="Gene3D" id="3.40.50.880">
    <property type="match status" value="1"/>
</dbReference>
<sequence length="345" mass="36862">MTKRGKILPMKHRVAVVVYPGFELLDATGPASVFGNANGVLPPETSPLYEIEFLSASGGGVTSSSGVSVVTRAFAEVEGDCCETILVSGAEASVIRSAMRDPAVAVFLQSRSKNCIRLASVCAGSFILAAAGLLEGKRATTHWAATAALATHFPSVRVEPDALYTADAGIWTSAGVTTGIDMALAMVAEDLGTAVANKVARHLVLYLRRPGNQSQFSPMLQAQIAGDHPFEDLINWIHDNLHRSLDAPALAARAGLSERSFYRKFSQAMGQTPASFVENLRLDKARSLLAHGHSLKVVARSVGFSSSAKLSQKFERKFGLSLALYREVHSERHLQGGLETLHHAQ</sequence>
<dbReference type="Proteomes" id="UP001597521">
    <property type="component" value="Unassembled WGS sequence"/>
</dbReference>
<dbReference type="PROSITE" id="PS00041">
    <property type="entry name" value="HTH_ARAC_FAMILY_1"/>
    <property type="match status" value="1"/>
</dbReference>
<evidence type="ECO:0000313" key="5">
    <source>
        <dbReference type="EMBL" id="MFD2647358.1"/>
    </source>
</evidence>
<dbReference type="Gene3D" id="1.10.10.60">
    <property type="entry name" value="Homeodomain-like"/>
    <property type="match status" value="1"/>
</dbReference>
<evidence type="ECO:0000256" key="3">
    <source>
        <dbReference type="ARBA" id="ARBA00023163"/>
    </source>
</evidence>
<comment type="caution">
    <text evidence="5">The sequence shown here is derived from an EMBL/GenBank/DDBJ whole genome shotgun (WGS) entry which is preliminary data.</text>
</comment>
<keyword evidence="2" id="KW-0238">DNA-binding</keyword>
<dbReference type="InterPro" id="IPR002818">
    <property type="entry name" value="DJ-1/PfpI"/>
</dbReference>
<proteinExistence type="predicted"/>
<evidence type="ECO:0000259" key="4">
    <source>
        <dbReference type="PROSITE" id="PS01124"/>
    </source>
</evidence>
<dbReference type="Pfam" id="PF01965">
    <property type="entry name" value="DJ-1_PfpI"/>
    <property type="match status" value="1"/>
</dbReference>
<dbReference type="InterPro" id="IPR029062">
    <property type="entry name" value="Class_I_gatase-like"/>
</dbReference>
<dbReference type="PROSITE" id="PS01124">
    <property type="entry name" value="HTH_ARAC_FAMILY_2"/>
    <property type="match status" value="1"/>
</dbReference>
<dbReference type="SMART" id="SM00342">
    <property type="entry name" value="HTH_ARAC"/>
    <property type="match status" value="1"/>
</dbReference>
<dbReference type="PANTHER" id="PTHR43130">
    <property type="entry name" value="ARAC-FAMILY TRANSCRIPTIONAL REGULATOR"/>
    <property type="match status" value="1"/>
</dbReference>
<dbReference type="Pfam" id="PF12833">
    <property type="entry name" value="HTH_18"/>
    <property type="match status" value="1"/>
</dbReference>
<name>A0ABW5QIF1_9HYPH</name>
<evidence type="ECO:0000256" key="1">
    <source>
        <dbReference type="ARBA" id="ARBA00023015"/>
    </source>
</evidence>
<reference evidence="6" key="1">
    <citation type="journal article" date="2019" name="Int. J. Syst. Evol. Microbiol.">
        <title>The Global Catalogue of Microorganisms (GCM) 10K type strain sequencing project: providing services to taxonomists for standard genome sequencing and annotation.</title>
        <authorList>
            <consortium name="The Broad Institute Genomics Platform"/>
            <consortium name="The Broad Institute Genome Sequencing Center for Infectious Disease"/>
            <person name="Wu L."/>
            <person name="Ma J."/>
        </authorList>
    </citation>
    <scope>NUCLEOTIDE SEQUENCE [LARGE SCALE GENOMIC DNA]</scope>
    <source>
        <strain evidence="6">CCM 7427</strain>
    </source>
</reference>
<keyword evidence="6" id="KW-1185">Reference proteome</keyword>
<evidence type="ECO:0000256" key="2">
    <source>
        <dbReference type="ARBA" id="ARBA00023125"/>
    </source>
</evidence>
<keyword evidence="3" id="KW-0804">Transcription</keyword>
<dbReference type="InterPro" id="IPR018062">
    <property type="entry name" value="HTH_AraC-typ_CS"/>
</dbReference>
<dbReference type="SUPFAM" id="SSF46689">
    <property type="entry name" value="Homeodomain-like"/>
    <property type="match status" value="2"/>
</dbReference>
<dbReference type="EMBL" id="JBHUNP010000001">
    <property type="protein sequence ID" value="MFD2647358.1"/>
    <property type="molecule type" value="Genomic_DNA"/>
</dbReference>
<evidence type="ECO:0000313" key="6">
    <source>
        <dbReference type="Proteomes" id="UP001597521"/>
    </source>
</evidence>
<feature type="domain" description="HTH araC/xylS-type" evidence="4">
    <location>
        <begin position="231"/>
        <end position="328"/>
    </location>
</feature>
<dbReference type="RefSeq" id="WP_386832388.1">
    <property type="nucleotide sequence ID" value="NZ_JBHUNP010000001.1"/>
</dbReference>
<gene>
    <name evidence="5" type="ORF">ACFSX5_06045</name>
</gene>